<organism evidence="2 3">
    <name type="scientific">Lunasporangiospora selenospora</name>
    <dbReference type="NCBI Taxonomy" id="979761"/>
    <lineage>
        <taxon>Eukaryota</taxon>
        <taxon>Fungi</taxon>
        <taxon>Fungi incertae sedis</taxon>
        <taxon>Mucoromycota</taxon>
        <taxon>Mortierellomycotina</taxon>
        <taxon>Mortierellomycetes</taxon>
        <taxon>Mortierellales</taxon>
        <taxon>Mortierellaceae</taxon>
        <taxon>Lunasporangiospora</taxon>
    </lineage>
</organism>
<dbReference type="Proteomes" id="UP000780801">
    <property type="component" value="Unassembled WGS sequence"/>
</dbReference>
<dbReference type="EMBL" id="JAABOA010007747">
    <property type="protein sequence ID" value="KAF9538003.1"/>
    <property type="molecule type" value="Genomic_DNA"/>
</dbReference>
<keyword evidence="3" id="KW-1185">Reference proteome</keyword>
<protein>
    <submittedName>
        <fullName evidence="2">Uncharacterized protein</fullName>
    </submittedName>
</protein>
<dbReference type="AlphaFoldDB" id="A0A9P6EY47"/>
<accession>A0A9P6EY47</accession>
<feature type="region of interest" description="Disordered" evidence="1">
    <location>
        <begin position="51"/>
        <end position="82"/>
    </location>
</feature>
<feature type="non-terminal residue" evidence="2">
    <location>
        <position position="1"/>
    </location>
</feature>
<evidence type="ECO:0000313" key="2">
    <source>
        <dbReference type="EMBL" id="KAF9538003.1"/>
    </source>
</evidence>
<feature type="non-terminal residue" evidence="2">
    <location>
        <position position="82"/>
    </location>
</feature>
<evidence type="ECO:0000256" key="1">
    <source>
        <dbReference type="SAM" id="MobiDB-lite"/>
    </source>
</evidence>
<sequence length="82" mass="8986">KLASDTDVKTMSTKAEAELQREEEEMLAMTRLLKQVDGDEALTVAKQILETTPFNQDDDAAADASTKTRLVPSQDNVVETTS</sequence>
<proteinExistence type="predicted"/>
<feature type="compositionally biased region" description="Polar residues" evidence="1">
    <location>
        <begin position="65"/>
        <end position="82"/>
    </location>
</feature>
<comment type="caution">
    <text evidence="2">The sequence shown here is derived from an EMBL/GenBank/DDBJ whole genome shotgun (WGS) entry which is preliminary data.</text>
</comment>
<gene>
    <name evidence="2" type="ORF">BGW38_010017</name>
</gene>
<reference evidence="2" key="1">
    <citation type="journal article" date="2020" name="Fungal Divers.">
        <title>Resolving the Mortierellaceae phylogeny through synthesis of multi-gene phylogenetics and phylogenomics.</title>
        <authorList>
            <person name="Vandepol N."/>
            <person name="Liber J."/>
            <person name="Desiro A."/>
            <person name="Na H."/>
            <person name="Kennedy M."/>
            <person name="Barry K."/>
            <person name="Grigoriev I.V."/>
            <person name="Miller A.N."/>
            <person name="O'Donnell K."/>
            <person name="Stajich J.E."/>
            <person name="Bonito G."/>
        </authorList>
    </citation>
    <scope>NUCLEOTIDE SEQUENCE</scope>
    <source>
        <strain evidence="2">KOD1015</strain>
    </source>
</reference>
<name>A0A9P6EY47_9FUNG</name>
<evidence type="ECO:0000313" key="3">
    <source>
        <dbReference type="Proteomes" id="UP000780801"/>
    </source>
</evidence>
<feature type="region of interest" description="Disordered" evidence="1">
    <location>
        <begin position="1"/>
        <end position="20"/>
    </location>
</feature>